<feature type="domain" description="PTS EIIA type-1" evidence="7">
    <location>
        <begin position="25"/>
        <end position="129"/>
    </location>
</feature>
<dbReference type="PANTHER" id="PTHR45008">
    <property type="entry name" value="PTS SYSTEM GLUCOSE-SPECIFIC EIIA COMPONENT"/>
    <property type="match status" value="1"/>
</dbReference>
<reference evidence="8 9" key="1">
    <citation type="submission" date="2021-03" db="EMBL/GenBank/DDBJ databases">
        <title>Enterococcal diversity collection.</title>
        <authorList>
            <person name="Gilmore M.S."/>
            <person name="Schwartzman J."/>
            <person name="Van Tyne D."/>
            <person name="Martin M."/>
            <person name="Earl A.M."/>
            <person name="Manson A.L."/>
            <person name="Straub T."/>
            <person name="Salamzade R."/>
            <person name="Saavedra J."/>
            <person name="Lebreton F."/>
            <person name="Prichula J."/>
            <person name="Schaufler K."/>
            <person name="Gaca A."/>
            <person name="Sgardioli B."/>
            <person name="Wagenaar J."/>
            <person name="Strong T."/>
        </authorList>
    </citation>
    <scope>NUCLEOTIDE SEQUENCE [LARGE SCALE GENOMIC DNA]</scope>
    <source>
        <strain evidence="8 9">669A</strain>
    </source>
</reference>
<evidence type="ECO:0000313" key="9">
    <source>
        <dbReference type="Proteomes" id="UP000664601"/>
    </source>
</evidence>
<comment type="subcellular location">
    <subcellularLocation>
        <location evidence="1">Cytoplasm</location>
    </subcellularLocation>
</comment>
<keyword evidence="2" id="KW-0813">Transport</keyword>
<evidence type="ECO:0000256" key="2">
    <source>
        <dbReference type="ARBA" id="ARBA00022448"/>
    </source>
</evidence>
<dbReference type="EMBL" id="JAFREM010000029">
    <property type="protein sequence ID" value="MBO1308080.1"/>
    <property type="molecule type" value="Genomic_DNA"/>
</dbReference>
<evidence type="ECO:0000256" key="3">
    <source>
        <dbReference type="ARBA" id="ARBA00022597"/>
    </source>
</evidence>
<protein>
    <submittedName>
        <fullName evidence="8">PTS glucose transporter subunit IIA</fullName>
    </submittedName>
</protein>
<dbReference type="NCBIfam" id="TIGR00830">
    <property type="entry name" value="PTBA"/>
    <property type="match status" value="1"/>
</dbReference>
<keyword evidence="9" id="KW-1185">Reference proteome</keyword>
<dbReference type="InterPro" id="IPR001127">
    <property type="entry name" value="PTS_EIIA_1_perm"/>
</dbReference>
<name>A0ABS3LEL8_9ENTE</name>
<evidence type="ECO:0000256" key="6">
    <source>
        <dbReference type="ARBA" id="ARBA00022777"/>
    </source>
</evidence>
<keyword evidence="3 8" id="KW-0762">Sugar transport</keyword>
<dbReference type="Pfam" id="PF00358">
    <property type="entry name" value="PTS_EIIA_1"/>
    <property type="match status" value="1"/>
</dbReference>
<evidence type="ECO:0000259" key="7">
    <source>
        <dbReference type="PROSITE" id="PS51093"/>
    </source>
</evidence>
<dbReference type="PROSITE" id="PS00371">
    <property type="entry name" value="PTS_EIIA_TYPE_1_HIS"/>
    <property type="match status" value="1"/>
</dbReference>
<keyword evidence="6" id="KW-0418">Kinase</keyword>
<dbReference type="PANTHER" id="PTHR45008:SF1">
    <property type="entry name" value="PTS SYSTEM GLUCOSE-SPECIFIC EIIA COMPONENT"/>
    <property type="match status" value="1"/>
</dbReference>
<sequence length="153" mass="16563">MLFGKKKLIVSPVNGRFIPIEQVNDPVFAEGMMGDGVAVIPSENTIVSPVEGTITMLSEQKHGIGITMEGGTELLIHMGIDTVELGGKPFEINVQQNDQVKPGDALATMDVDMVRAEGRDPVIMIIATGKTLKKKKYSQEKDVSVLDELAKIE</sequence>
<dbReference type="RefSeq" id="WP_207675068.1">
    <property type="nucleotide sequence ID" value="NZ_JAFREM010000029.1"/>
</dbReference>
<dbReference type="Gene3D" id="2.70.70.10">
    <property type="entry name" value="Glucose Permease (Domain IIA)"/>
    <property type="match status" value="1"/>
</dbReference>
<dbReference type="SUPFAM" id="SSF51261">
    <property type="entry name" value="Duplicated hybrid motif"/>
    <property type="match status" value="1"/>
</dbReference>
<dbReference type="InterPro" id="IPR050890">
    <property type="entry name" value="PTS_EIIA_component"/>
</dbReference>
<gene>
    <name evidence="8" type="ORF">JZO70_18030</name>
</gene>
<evidence type="ECO:0000256" key="4">
    <source>
        <dbReference type="ARBA" id="ARBA00022679"/>
    </source>
</evidence>
<dbReference type="PROSITE" id="PS51093">
    <property type="entry name" value="PTS_EIIA_TYPE_1"/>
    <property type="match status" value="1"/>
</dbReference>
<organism evidence="8 9">
    <name type="scientific">Candidatus Enterococcus moelleringii</name>
    <dbReference type="NCBI Taxonomy" id="2815325"/>
    <lineage>
        <taxon>Bacteria</taxon>
        <taxon>Bacillati</taxon>
        <taxon>Bacillota</taxon>
        <taxon>Bacilli</taxon>
        <taxon>Lactobacillales</taxon>
        <taxon>Enterococcaceae</taxon>
        <taxon>Enterococcus</taxon>
    </lineage>
</organism>
<proteinExistence type="predicted"/>
<dbReference type="InterPro" id="IPR011055">
    <property type="entry name" value="Dup_hybrid_motif"/>
</dbReference>
<evidence type="ECO:0000256" key="1">
    <source>
        <dbReference type="ARBA" id="ARBA00004496"/>
    </source>
</evidence>
<comment type="caution">
    <text evidence="8">The sequence shown here is derived from an EMBL/GenBank/DDBJ whole genome shotgun (WGS) entry which is preliminary data.</text>
</comment>
<keyword evidence="4" id="KW-0808">Transferase</keyword>
<evidence type="ECO:0000256" key="5">
    <source>
        <dbReference type="ARBA" id="ARBA00022683"/>
    </source>
</evidence>
<accession>A0ABS3LEL8</accession>
<dbReference type="Proteomes" id="UP000664601">
    <property type="component" value="Unassembled WGS sequence"/>
</dbReference>
<keyword evidence="5" id="KW-0598">Phosphotransferase system</keyword>
<evidence type="ECO:0000313" key="8">
    <source>
        <dbReference type="EMBL" id="MBO1308080.1"/>
    </source>
</evidence>